<evidence type="ECO:0000313" key="2">
    <source>
        <dbReference type="Proteomes" id="UP001417504"/>
    </source>
</evidence>
<sequence>MLELHLCKHGLKRTLRSENILDDEAPRLPTVVTVIDESTITITDIVNIHPVVPEKVVFFVRAKIVLNHEDQPYWYMSCNAARDLHQLSIKNSLSIFTLMTLTLDFQGAKS</sequence>
<gene>
    <name evidence="1" type="ORF">Sjap_016444</name>
</gene>
<keyword evidence="2" id="KW-1185">Reference proteome</keyword>
<organism evidence="1 2">
    <name type="scientific">Stephania japonica</name>
    <dbReference type="NCBI Taxonomy" id="461633"/>
    <lineage>
        <taxon>Eukaryota</taxon>
        <taxon>Viridiplantae</taxon>
        <taxon>Streptophyta</taxon>
        <taxon>Embryophyta</taxon>
        <taxon>Tracheophyta</taxon>
        <taxon>Spermatophyta</taxon>
        <taxon>Magnoliopsida</taxon>
        <taxon>Ranunculales</taxon>
        <taxon>Menispermaceae</taxon>
        <taxon>Menispermoideae</taxon>
        <taxon>Cissampelideae</taxon>
        <taxon>Stephania</taxon>
    </lineage>
</organism>
<reference evidence="1 2" key="1">
    <citation type="submission" date="2024-01" db="EMBL/GenBank/DDBJ databases">
        <title>Genome assemblies of Stephania.</title>
        <authorList>
            <person name="Yang L."/>
        </authorList>
    </citation>
    <scope>NUCLEOTIDE SEQUENCE [LARGE SCALE GENOMIC DNA]</scope>
    <source>
        <strain evidence="1">QJT</strain>
        <tissue evidence="1">Leaf</tissue>
    </source>
</reference>
<protein>
    <submittedName>
        <fullName evidence="1">Uncharacterized protein</fullName>
    </submittedName>
</protein>
<dbReference type="Proteomes" id="UP001417504">
    <property type="component" value="Unassembled WGS sequence"/>
</dbReference>
<evidence type="ECO:0000313" key="1">
    <source>
        <dbReference type="EMBL" id="KAK9117497.1"/>
    </source>
</evidence>
<comment type="caution">
    <text evidence="1">The sequence shown here is derived from an EMBL/GenBank/DDBJ whole genome shotgun (WGS) entry which is preliminary data.</text>
</comment>
<dbReference type="EMBL" id="JBBNAE010000006">
    <property type="protein sequence ID" value="KAK9117497.1"/>
    <property type="molecule type" value="Genomic_DNA"/>
</dbReference>
<dbReference type="AlphaFoldDB" id="A0AAP0IN07"/>
<accession>A0AAP0IN07</accession>
<name>A0AAP0IN07_9MAGN</name>
<proteinExistence type="predicted"/>